<keyword evidence="3 4" id="KW-0408">Iron</keyword>
<feature type="binding site" description="axial binding residue" evidence="4">
    <location>
        <position position="459"/>
    </location>
    <ligand>
        <name>heme</name>
        <dbReference type="ChEBI" id="CHEBI:30413"/>
    </ligand>
    <ligandPart>
        <name>Fe</name>
        <dbReference type="ChEBI" id="CHEBI:18248"/>
    </ligandPart>
</feature>
<dbReference type="PRINTS" id="PR00385">
    <property type="entry name" value="P450"/>
</dbReference>
<evidence type="ECO:0000256" key="3">
    <source>
        <dbReference type="ARBA" id="ARBA00023004"/>
    </source>
</evidence>
<dbReference type="Pfam" id="PF00067">
    <property type="entry name" value="p450"/>
    <property type="match status" value="1"/>
</dbReference>
<evidence type="ECO:0000256" key="5">
    <source>
        <dbReference type="SAM" id="Phobius"/>
    </source>
</evidence>
<organism evidence="6 7">
    <name type="scientific">Rhypophila decipiens</name>
    <dbReference type="NCBI Taxonomy" id="261697"/>
    <lineage>
        <taxon>Eukaryota</taxon>
        <taxon>Fungi</taxon>
        <taxon>Dikarya</taxon>
        <taxon>Ascomycota</taxon>
        <taxon>Pezizomycotina</taxon>
        <taxon>Sordariomycetes</taxon>
        <taxon>Sordariomycetidae</taxon>
        <taxon>Sordariales</taxon>
        <taxon>Naviculisporaceae</taxon>
        <taxon>Rhypophila</taxon>
    </lineage>
</organism>
<dbReference type="Proteomes" id="UP001301769">
    <property type="component" value="Unassembled WGS sequence"/>
</dbReference>
<keyword evidence="1 4" id="KW-0349">Heme</keyword>
<accession>A0AAN6Y5X4</accession>
<dbReference type="AlphaFoldDB" id="A0AAN6Y5X4"/>
<reference evidence="6" key="1">
    <citation type="journal article" date="2023" name="Mol. Phylogenet. Evol.">
        <title>Genome-scale phylogeny and comparative genomics of the fungal order Sordariales.</title>
        <authorList>
            <person name="Hensen N."/>
            <person name="Bonometti L."/>
            <person name="Westerberg I."/>
            <person name="Brannstrom I.O."/>
            <person name="Guillou S."/>
            <person name="Cros-Aarteil S."/>
            <person name="Calhoun S."/>
            <person name="Haridas S."/>
            <person name="Kuo A."/>
            <person name="Mondo S."/>
            <person name="Pangilinan J."/>
            <person name="Riley R."/>
            <person name="LaButti K."/>
            <person name="Andreopoulos B."/>
            <person name="Lipzen A."/>
            <person name="Chen C."/>
            <person name="Yan M."/>
            <person name="Daum C."/>
            <person name="Ng V."/>
            <person name="Clum A."/>
            <person name="Steindorff A."/>
            <person name="Ohm R.A."/>
            <person name="Martin F."/>
            <person name="Silar P."/>
            <person name="Natvig D.O."/>
            <person name="Lalanne C."/>
            <person name="Gautier V."/>
            <person name="Ament-Velasquez S.L."/>
            <person name="Kruys A."/>
            <person name="Hutchinson M.I."/>
            <person name="Powell A.J."/>
            <person name="Barry K."/>
            <person name="Miller A.N."/>
            <person name="Grigoriev I.V."/>
            <person name="Debuchy R."/>
            <person name="Gladieux P."/>
            <person name="Hiltunen Thoren M."/>
            <person name="Johannesson H."/>
        </authorList>
    </citation>
    <scope>NUCLEOTIDE SEQUENCE</scope>
    <source>
        <strain evidence="6">PSN293</strain>
    </source>
</reference>
<keyword evidence="5" id="KW-0472">Membrane</keyword>
<protein>
    <submittedName>
        <fullName evidence="6">Cytochrome P450</fullName>
    </submittedName>
</protein>
<evidence type="ECO:0000256" key="2">
    <source>
        <dbReference type="ARBA" id="ARBA00022723"/>
    </source>
</evidence>
<evidence type="ECO:0000313" key="6">
    <source>
        <dbReference type="EMBL" id="KAK4213074.1"/>
    </source>
</evidence>
<dbReference type="InterPro" id="IPR002401">
    <property type="entry name" value="Cyt_P450_E_grp-I"/>
</dbReference>
<keyword evidence="2 4" id="KW-0479">Metal-binding</keyword>
<dbReference type="InterPro" id="IPR001128">
    <property type="entry name" value="Cyt_P450"/>
</dbReference>
<dbReference type="GO" id="GO:0016705">
    <property type="term" value="F:oxidoreductase activity, acting on paired donors, with incorporation or reduction of molecular oxygen"/>
    <property type="evidence" value="ECO:0007669"/>
    <property type="project" value="InterPro"/>
</dbReference>
<proteinExistence type="predicted"/>
<evidence type="ECO:0000256" key="4">
    <source>
        <dbReference type="PIRSR" id="PIRSR602401-1"/>
    </source>
</evidence>
<dbReference type="GO" id="GO:0005506">
    <property type="term" value="F:iron ion binding"/>
    <property type="evidence" value="ECO:0007669"/>
    <property type="project" value="InterPro"/>
</dbReference>
<dbReference type="SUPFAM" id="SSF48264">
    <property type="entry name" value="Cytochrome P450"/>
    <property type="match status" value="1"/>
</dbReference>
<dbReference type="EMBL" id="MU858115">
    <property type="protein sequence ID" value="KAK4213074.1"/>
    <property type="molecule type" value="Genomic_DNA"/>
</dbReference>
<keyword evidence="5" id="KW-1133">Transmembrane helix</keyword>
<evidence type="ECO:0000256" key="1">
    <source>
        <dbReference type="ARBA" id="ARBA00022617"/>
    </source>
</evidence>
<dbReference type="Gene3D" id="1.10.630.10">
    <property type="entry name" value="Cytochrome P450"/>
    <property type="match status" value="1"/>
</dbReference>
<dbReference type="InterPro" id="IPR050121">
    <property type="entry name" value="Cytochrome_P450_monoxygenase"/>
</dbReference>
<dbReference type="GO" id="GO:0004497">
    <property type="term" value="F:monooxygenase activity"/>
    <property type="evidence" value="ECO:0007669"/>
    <property type="project" value="InterPro"/>
</dbReference>
<dbReference type="PANTHER" id="PTHR24305">
    <property type="entry name" value="CYTOCHROME P450"/>
    <property type="match status" value="1"/>
</dbReference>
<feature type="transmembrane region" description="Helical" evidence="5">
    <location>
        <begin position="12"/>
        <end position="31"/>
    </location>
</feature>
<dbReference type="GO" id="GO:0020037">
    <property type="term" value="F:heme binding"/>
    <property type="evidence" value="ECO:0007669"/>
    <property type="project" value="InterPro"/>
</dbReference>
<dbReference type="CDD" id="cd11060">
    <property type="entry name" value="CYP57A1-like"/>
    <property type="match status" value="1"/>
</dbReference>
<comment type="cofactor">
    <cofactor evidence="4">
        <name>heme</name>
        <dbReference type="ChEBI" id="CHEBI:30413"/>
    </cofactor>
</comment>
<sequence>MADFIMPSIQDVTPATLAWVGISLVVAIVIANEFRSWWRLHHIPGPFLNSISNLPLTKMASGGRISYGLMEIQKKYGPLVRIGPGLVMIGDPETFRRMSSVRSEFTKGPWYEASRMVPDQDSVFTSRDETWRKATKAKMAPGYSGKDGKGFEPKVDQIVTQLVDLIERKYISTATEYRPIEFAHTISFFALDVISEISFGEAFGFLREDKDLYNYVAINDVSMPILVAVTTIPWVDKYLKMWPLNKGMPKEGDQIGFGMLMGLANQIVGKRFEPGAEPRGDMLESHIRNGMNKKELLAEIFLELIAGVDSTATAIRMIILYLINTPSALSSLRKEIDLAVSSSKGLATSSSPSGIVSDAAAYKLPYLQAVIKEGMRMIPPATGWMNKQPPKGGAEMHGFHVPEGTQIAVNIMYMMHDPIIFGPDADVFRPERWLEVGEEKANEMSRVLDLCFGYGKYQCMGVKIAWTEMNKVVFELVRRFDFAVANPLQPLEIFDAAFWICKNFHLRVTKRVPQ</sequence>
<keyword evidence="5" id="KW-0812">Transmembrane</keyword>
<reference evidence="6" key="2">
    <citation type="submission" date="2023-05" db="EMBL/GenBank/DDBJ databases">
        <authorList>
            <consortium name="Lawrence Berkeley National Laboratory"/>
            <person name="Steindorff A."/>
            <person name="Hensen N."/>
            <person name="Bonometti L."/>
            <person name="Westerberg I."/>
            <person name="Brannstrom I.O."/>
            <person name="Guillou S."/>
            <person name="Cros-Aarteil S."/>
            <person name="Calhoun S."/>
            <person name="Haridas S."/>
            <person name="Kuo A."/>
            <person name="Mondo S."/>
            <person name="Pangilinan J."/>
            <person name="Riley R."/>
            <person name="Labutti K."/>
            <person name="Andreopoulos B."/>
            <person name="Lipzen A."/>
            <person name="Chen C."/>
            <person name="Yanf M."/>
            <person name="Daum C."/>
            <person name="Ng V."/>
            <person name="Clum A."/>
            <person name="Ohm R."/>
            <person name="Martin F."/>
            <person name="Silar P."/>
            <person name="Natvig D."/>
            <person name="Lalanne C."/>
            <person name="Gautier V."/>
            <person name="Ament-Velasquez S.L."/>
            <person name="Kruys A."/>
            <person name="Hutchinson M.I."/>
            <person name="Powell A.J."/>
            <person name="Barry K."/>
            <person name="Miller A.N."/>
            <person name="Grigoriev I.V."/>
            <person name="Debuchy R."/>
            <person name="Gladieux P."/>
            <person name="Thoren M.H."/>
            <person name="Johannesson H."/>
        </authorList>
    </citation>
    <scope>NUCLEOTIDE SEQUENCE</scope>
    <source>
        <strain evidence="6">PSN293</strain>
    </source>
</reference>
<keyword evidence="7" id="KW-1185">Reference proteome</keyword>
<gene>
    <name evidence="6" type="ORF">QBC37DRAFT_344721</name>
</gene>
<evidence type="ECO:0000313" key="7">
    <source>
        <dbReference type="Proteomes" id="UP001301769"/>
    </source>
</evidence>
<dbReference type="PANTHER" id="PTHR24305:SF168">
    <property type="entry name" value="P450, PUTATIVE (EUROFUNG)-RELATED"/>
    <property type="match status" value="1"/>
</dbReference>
<name>A0AAN6Y5X4_9PEZI</name>
<dbReference type="InterPro" id="IPR036396">
    <property type="entry name" value="Cyt_P450_sf"/>
</dbReference>
<comment type="caution">
    <text evidence="6">The sequence shown here is derived from an EMBL/GenBank/DDBJ whole genome shotgun (WGS) entry which is preliminary data.</text>
</comment>
<dbReference type="PRINTS" id="PR00463">
    <property type="entry name" value="EP450I"/>
</dbReference>